<feature type="binding site" evidence="3">
    <location>
        <position position="282"/>
    </location>
    <ligand>
        <name>CTP</name>
        <dbReference type="ChEBI" id="CHEBI:37563"/>
    </ligand>
</feature>
<dbReference type="HAMAP" id="MF_02225">
    <property type="entry name" value="CoaBC"/>
    <property type="match status" value="1"/>
</dbReference>
<dbReference type="EMBL" id="CP006868">
    <property type="protein sequence ID" value="UXD21510.1"/>
    <property type="molecule type" value="Genomic_DNA"/>
</dbReference>
<keyword evidence="1 3" id="KW-0210">Decarboxylase</keyword>
<feature type="binding site" evidence="3">
    <location>
        <position position="321"/>
    </location>
    <ligand>
        <name>CTP</name>
        <dbReference type="ChEBI" id="CHEBI:37563"/>
    </ligand>
</feature>
<keyword evidence="3" id="KW-0288">FMN</keyword>
<evidence type="ECO:0000313" key="6">
    <source>
        <dbReference type="EMBL" id="UXD21510.1"/>
    </source>
</evidence>
<evidence type="ECO:0000259" key="4">
    <source>
        <dbReference type="Pfam" id="PF02441"/>
    </source>
</evidence>
<accession>A0A977PKQ2</accession>
<dbReference type="GO" id="GO:0004633">
    <property type="term" value="F:phosphopantothenoylcysteine decarboxylase activity"/>
    <property type="evidence" value="ECO:0007669"/>
    <property type="project" value="UniProtKB-UniRule"/>
</dbReference>
<evidence type="ECO:0000313" key="7">
    <source>
        <dbReference type="Proteomes" id="UP001063698"/>
    </source>
</evidence>
<dbReference type="KEGG" id="ipc:IPA_05005"/>
<feature type="binding site" evidence="3">
    <location>
        <position position="336"/>
    </location>
    <ligand>
        <name>CTP</name>
        <dbReference type="ChEBI" id="CHEBI:37563"/>
    </ligand>
</feature>
<dbReference type="AlphaFoldDB" id="A0A977PKQ2"/>
<comment type="caution">
    <text evidence="3">Lacks conserved residue(s) required for the propagation of feature annotation.</text>
</comment>
<feature type="domain" description="Flavoprotein" evidence="4">
    <location>
        <begin position="20"/>
        <end position="153"/>
    </location>
</feature>
<keyword evidence="3" id="KW-0436">Ligase</keyword>
<keyword evidence="3" id="KW-0511">Multifunctional enzyme</keyword>
<gene>
    <name evidence="3" type="primary">coaBC</name>
    <name evidence="6" type="ORF">IPA_05005</name>
</gene>
<organism evidence="6 7">
    <name type="scientific">Ignicoccus pacificus DSM 13166</name>
    <dbReference type="NCBI Taxonomy" id="940294"/>
    <lineage>
        <taxon>Archaea</taxon>
        <taxon>Thermoproteota</taxon>
        <taxon>Thermoprotei</taxon>
        <taxon>Desulfurococcales</taxon>
        <taxon>Desulfurococcaceae</taxon>
        <taxon>Ignicoccus</taxon>
    </lineage>
</organism>
<dbReference type="InterPro" id="IPR005252">
    <property type="entry name" value="CoaBC"/>
</dbReference>
<dbReference type="InterPro" id="IPR003382">
    <property type="entry name" value="Flavoprotein"/>
</dbReference>
<dbReference type="NCBIfam" id="TIGR00521">
    <property type="entry name" value="coaBC_dfp"/>
    <property type="match status" value="1"/>
</dbReference>
<feature type="region of interest" description="Phosphopantothenoylcysteine decarboxylase" evidence="3">
    <location>
        <begin position="1"/>
        <end position="194"/>
    </location>
</feature>
<dbReference type="SUPFAM" id="SSF52507">
    <property type="entry name" value="Homo-oligomeric flavin-containing Cys decarboxylases, HFCD"/>
    <property type="match status" value="1"/>
</dbReference>
<dbReference type="SUPFAM" id="SSF102645">
    <property type="entry name" value="CoaB-like"/>
    <property type="match status" value="1"/>
</dbReference>
<dbReference type="Proteomes" id="UP001063698">
    <property type="component" value="Chromosome"/>
</dbReference>
<comment type="cofactor">
    <cofactor evidence="3">
        <name>Mg(2+)</name>
        <dbReference type="ChEBI" id="CHEBI:18420"/>
    </cofactor>
</comment>
<keyword evidence="3" id="KW-0460">Magnesium</keyword>
<keyword evidence="3" id="KW-0479">Metal-binding</keyword>
<reference evidence="6" key="1">
    <citation type="submission" date="2013-11" db="EMBL/GenBank/DDBJ databases">
        <title>Comparative genomics of Ignicoccus.</title>
        <authorList>
            <person name="Podar M."/>
        </authorList>
    </citation>
    <scope>NUCLEOTIDE SEQUENCE</scope>
    <source>
        <strain evidence="6">DSM 13166</strain>
    </source>
</reference>
<dbReference type="Gene3D" id="3.40.50.1950">
    <property type="entry name" value="Flavin prenyltransferase-like"/>
    <property type="match status" value="1"/>
</dbReference>
<dbReference type="PANTHER" id="PTHR14359:SF6">
    <property type="entry name" value="PHOSPHOPANTOTHENOYLCYSTEINE DECARBOXYLASE"/>
    <property type="match status" value="1"/>
</dbReference>
<dbReference type="Pfam" id="PF04127">
    <property type="entry name" value="DFP"/>
    <property type="match status" value="1"/>
</dbReference>
<protein>
    <recommendedName>
        <fullName evidence="3">Coenzyme A biosynthesis bifunctional protein CoaBC</fullName>
    </recommendedName>
    <alternativeName>
        <fullName evidence="3">DNA/pantothenate metabolism flavoprotein</fullName>
    </alternativeName>
    <alternativeName>
        <fullName evidence="3">Phosphopantothenoylcysteine synthetase/decarboxylase</fullName>
        <shortName evidence="3">PPCS-PPCDC</shortName>
    </alternativeName>
    <domain>
        <recommendedName>
            <fullName evidence="3">Phosphopantothenoylcysteine decarboxylase</fullName>
            <shortName evidence="3">PPC decarboxylase</shortName>
            <shortName evidence="3">PPC-DC</shortName>
            <ecNumber evidence="3">4.1.1.36</ecNumber>
        </recommendedName>
        <alternativeName>
            <fullName evidence="3">CoaC</fullName>
        </alternativeName>
    </domain>
    <domain>
        <recommendedName>
            <fullName evidence="3">Phosphopantothenate--cysteine ligase</fullName>
            <ecNumber evidence="3">6.3.2.5</ecNumber>
        </recommendedName>
        <alternativeName>
            <fullName evidence="3">CoaB</fullName>
        </alternativeName>
        <alternativeName>
            <fullName evidence="3">Phosphopantothenoylcysteine synthetase</fullName>
            <shortName evidence="3">PPC synthetase</shortName>
            <shortName evidence="3">PPC-S</shortName>
        </alternativeName>
    </domain>
</protein>
<feature type="domain" description="DNA/pantothenate metabolism flavoprotein C-terminal" evidence="5">
    <location>
        <begin position="191"/>
        <end position="392"/>
    </location>
</feature>
<evidence type="ECO:0000256" key="1">
    <source>
        <dbReference type="ARBA" id="ARBA00022793"/>
    </source>
</evidence>
<comment type="similarity">
    <text evidence="3">In the C-terminal section; belongs to the PPC synthetase family.</text>
</comment>
<comment type="cofactor">
    <cofactor evidence="3">
        <name>FMN</name>
        <dbReference type="ChEBI" id="CHEBI:58210"/>
    </cofactor>
    <text evidence="3">Binds 1 FMN per subunit.</text>
</comment>
<evidence type="ECO:0000256" key="3">
    <source>
        <dbReference type="HAMAP-Rule" id="MF_02225"/>
    </source>
</evidence>
<name>A0A977PKQ2_9CREN</name>
<dbReference type="Gene3D" id="3.40.50.10300">
    <property type="entry name" value="CoaB-like"/>
    <property type="match status" value="1"/>
</dbReference>
<dbReference type="GO" id="GO:0004632">
    <property type="term" value="F:phosphopantothenate--cysteine ligase activity"/>
    <property type="evidence" value="ECO:0007669"/>
    <property type="project" value="UniProtKB-UniRule"/>
</dbReference>
<feature type="binding site" evidence="3">
    <location>
        <position position="292"/>
    </location>
    <ligand>
        <name>CTP</name>
        <dbReference type="ChEBI" id="CHEBI:37563"/>
    </ligand>
</feature>
<dbReference type="InterPro" id="IPR036551">
    <property type="entry name" value="Flavin_trans-like"/>
</dbReference>
<keyword evidence="2 3" id="KW-0456">Lyase</keyword>
<comment type="pathway">
    <text evidence="3">Cofactor biosynthesis; coenzyme A biosynthesis.</text>
</comment>
<comment type="similarity">
    <text evidence="3">In the N-terminal section; belongs to the HFCD (homo-oligomeric flavin containing Cys decarboxylase) superfamily.</text>
</comment>
<feature type="region of interest" description="Phosphopantothenate--cysteine ligase" evidence="3">
    <location>
        <begin position="195"/>
        <end position="396"/>
    </location>
</feature>
<dbReference type="Pfam" id="PF02441">
    <property type="entry name" value="Flavoprotein"/>
    <property type="match status" value="1"/>
</dbReference>
<keyword evidence="7" id="KW-1185">Reference proteome</keyword>
<comment type="catalytic activity">
    <reaction evidence="3">
        <text>(R)-4'-phosphopantothenate + L-cysteine + CTP = N-[(R)-4-phosphopantothenoyl]-L-cysteine + CMP + diphosphate + H(+)</text>
        <dbReference type="Rhea" id="RHEA:19397"/>
        <dbReference type="ChEBI" id="CHEBI:10986"/>
        <dbReference type="ChEBI" id="CHEBI:15378"/>
        <dbReference type="ChEBI" id="CHEBI:33019"/>
        <dbReference type="ChEBI" id="CHEBI:35235"/>
        <dbReference type="ChEBI" id="CHEBI:37563"/>
        <dbReference type="ChEBI" id="CHEBI:59458"/>
        <dbReference type="ChEBI" id="CHEBI:60377"/>
        <dbReference type="EC" id="6.3.2.5"/>
    </reaction>
</comment>
<evidence type="ECO:0000256" key="2">
    <source>
        <dbReference type="ARBA" id="ARBA00023239"/>
    </source>
</evidence>
<dbReference type="EC" id="4.1.1.36" evidence="3"/>
<dbReference type="GO" id="GO:0046872">
    <property type="term" value="F:metal ion binding"/>
    <property type="evidence" value="ECO:0007669"/>
    <property type="project" value="UniProtKB-KW"/>
</dbReference>
<dbReference type="InterPro" id="IPR035929">
    <property type="entry name" value="CoaB-like_sf"/>
</dbReference>
<dbReference type="GO" id="GO:0015941">
    <property type="term" value="P:pantothenate catabolic process"/>
    <property type="evidence" value="ECO:0007669"/>
    <property type="project" value="InterPro"/>
</dbReference>
<dbReference type="GO" id="GO:0010181">
    <property type="term" value="F:FMN binding"/>
    <property type="evidence" value="ECO:0007669"/>
    <property type="project" value="UniProtKB-UniRule"/>
</dbReference>
<comment type="catalytic activity">
    <reaction evidence="3">
        <text>N-[(R)-4-phosphopantothenoyl]-L-cysteine + H(+) = (R)-4'-phosphopantetheine + CO2</text>
        <dbReference type="Rhea" id="RHEA:16793"/>
        <dbReference type="ChEBI" id="CHEBI:15378"/>
        <dbReference type="ChEBI" id="CHEBI:16526"/>
        <dbReference type="ChEBI" id="CHEBI:59458"/>
        <dbReference type="ChEBI" id="CHEBI:61723"/>
        <dbReference type="EC" id="4.1.1.36"/>
    </reaction>
</comment>
<dbReference type="GO" id="GO:0015937">
    <property type="term" value="P:coenzyme A biosynthetic process"/>
    <property type="evidence" value="ECO:0007669"/>
    <property type="project" value="UniProtKB-UniRule"/>
</dbReference>
<evidence type="ECO:0000259" key="5">
    <source>
        <dbReference type="Pfam" id="PF04127"/>
    </source>
</evidence>
<keyword evidence="3" id="KW-0285">Flavoprotein</keyword>
<proteinExistence type="inferred from homology"/>
<dbReference type="EC" id="6.3.2.5" evidence="3"/>
<dbReference type="GO" id="GO:0071513">
    <property type="term" value="C:phosphopantothenoylcysteine decarboxylase complex"/>
    <property type="evidence" value="ECO:0007669"/>
    <property type="project" value="TreeGrafter"/>
</dbReference>
<comment type="function">
    <text evidence="3">Catalyzes two sequential steps in the biosynthesis of coenzyme A. In the first step cysteine is conjugated to 4'-phosphopantothenate to form 4-phosphopantothenoylcysteine. In the second step the latter compound is decarboxylated to form 4'-phosphopantotheine.</text>
</comment>
<dbReference type="PANTHER" id="PTHR14359">
    <property type="entry name" value="HOMO-OLIGOMERIC FLAVIN CONTAINING CYS DECARBOXYLASE FAMILY"/>
    <property type="match status" value="1"/>
</dbReference>
<sequence length="396" mass="44075">MHPVEEIVGSKWRSLMGKCILLGVSYSVSLYKSVDLARELIKRGAKVKVMMTKKASEIVSPELFHWATGNKPIVDLTGETEHVSLAKECDLMLISPATLNVSTKLAWGIADENIPLTAINFLGYQKKVIVTPVMHKQMTLTPQYRETISRLREMGVRVLEPVEEDGRLKIPDVEFIANVAETLTLRDEDFKGKKVLVTSGPTREYIDRIRFISNPSSGKMGAALAWELFARGADVVVVHGPSIAKYPPWVKKIAVETTEEMAEVVKELGEFDMAFFAAAPADYRPKNFFDGKLDSKNEVTLELVPTPKVALNVNAKRKVGFTAVVGEDVIDTALQKLQSYNFDMIVANRVDRKDIGFTSDMNEVFIITKDGKVRHVPKMPKLLVARSVVDEAKGLL</sequence>
<dbReference type="InterPro" id="IPR007085">
    <property type="entry name" value="DNA/pantothenate-metab_flavo_C"/>
</dbReference>